<accession>A0ABW2I2Y5</accession>
<dbReference type="RefSeq" id="WP_378976332.1">
    <property type="nucleotide sequence ID" value="NZ_JBHTBJ010000046.1"/>
</dbReference>
<name>A0ABW2I2Y5_9ACTN</name>
<sequence length="160" mass="17829">MPEPGGDPTLERLRRHLHSPEVENGAAAGFWRVIELAWPFLTVTIAVGDDADLGMRLQVDDYPVKAPAGQPWDIATGMPLPVERWPVTGRNPEVFRPEWSPNSGNAPYLACDRIALAGHPDWPVQHPQHAWNPSRTIGFYLRELHRALEFGHLPPAGANR</sequence>
<comment type="caution">
    <text evidence="1">The sequence shown here is derived from an EMBL/GenBank/DDBJ whole genome shotgun (WGS) entry which is preliminary data.</text>
</comment>
<dbReference type="Proteomes" id="UP001596548">
    <property type="component" value="Unassembled WGS sequence"/>
</dbReference>
<protein>
    <submittedName>
        <fullName evidence="1">Uncharacterized protein</fullName>
    </submittedName>
</protein>
<reference evidence="2" key="1">
    <citation type="journal article" date="2019" name="Int. J. Syst. Evol. Microbiol.">
        <title>The Global Catalogue of Microorganisms (GCM) 10K type strain sequencing project: providing services to taxonomists for standard genome sequencing and annotation.</title>
        <authorList>
            <consortium name="The Broad Institute Genomics Platform"/>
            <consortium name="The Broad Institute Genome Sequencing Center for Infectious Disease"/>
            <person name="Wu L."/>
            <person name="Ma J."/>
        </authorList>
    </citation>
    <scope>NUCLEOTIDE SEQUENCE [LARGE SCALE GENOMIC DNA]</scope>
    <source>
        <strain evidence="2">XZYJT-10</strain>
    </source>
</reference>
<keyword evidence="2" id="KW-1185">Reference proteome</keyword>
<dbReference type="Pfam" id="PF24702">
    <property type="entry name" value="DUF7665"/>
    <property type="match status" value="1"/>
</dbReference>
<dbReference type="InterPro" id="IPR056082">
    <property type="entry name" value="BilB-like"/>
</dbReference>
<evidence type="ECO:0000313" key="1">
    <source>
        <dbReference type="EMBL" id="MFC7279217.1"/>
    </source>
</evidence>
<dbReference type="EMBL" id="JBHTBJ010000046">
    <property type="protein sequence ID" value="MFC7279217.1"/>
    <property type="molecule type" value="Genomic_DNA"/>
</dbReference>
<evidence type="ECO:0000313" key="2">
    <source>
        <dbReference type="Proteomes" id="UP001596548"/>
    </source>
</evidence>
<gene>
    <name evidence="1" type="ORF">ACFQS1_35095</name>
</gene>
<organism evidence="1 2">
    <name type="scientific">Paractinoplanes rhizophilus</name>
    <dbReference type="NCBI Taxonomy" id="1416877"/>
    <lineage>
        <taxon>Bacteria</taxon>
        <taxon>Bacillati</taxon>
        <taxon>Actinomycetota</taxon>
        <taxon>Actinomycetes</taxon>
        <taxon>Micromonosporales</taxon>
        <taxon>Micromonosporaceae</taxon>
        <taxon>Paractinoplanes</taxon>
    </lineage>
</organism>
<proteinExistence type="predicted"/>